<evidence type="ECO:0000256" key="5">
    <source>
        <dbReference type="ARBA" id="ARBA00022692"/>
    </source>
</evidence>
<dbReference type="SMART" id="SM00283">
    <property type="entry name" value="MA"/>
    <property type="match status" value="1"/>
</dbReference>
<proteinExistence type="inferred from homology"/>
<dbReference type="Pfam" id="PF16591">
    <property type="entry name" value="HBM"/>
    <property type="match status" value="1"/>
</dbReference>
<dbReference type="SUPFAM" id="SSF58104">
    <property type="entry name" value="Methyl-accepting chemotaxis protein (MCP) signaling domain"/>
    <property type="match status" value="1"/>
</dbReference>
<dbReference type="EMBL" id="POWE01000041">
    <property type="protein sequence ID" value="PNQ93662.1"/>
    <property type="molecule type" value="Genomic_DNA"/>
</dbReference>
<keyword evidence="5 12" id="KW-0812">Transmembrane</keyword>
<name>A0ABX4Y9F8_9PSED</name>
<comment type="caution">
    <text evidence="16">The sequence shown here is derived from an EMBL/GenBank/DDBJ whole genome shotgun (WGS) entry which is preliminary data.</text>
</comment>
<dbReference type="PROSITE" id="PS51753">
    <property type="entry name" value="HBM"/>
    <property type="match status" value="1"/>
</dbReference>
<dbReference type="CDD" id="cd06225">
    <property type="entry name" value="HAMP"/>
    <property type="match status" value="1"/>
</dbReference>
<organism evidence="16 17">
    <name type="scientific">Pseudomonas gingeri NCPPB 3146 = LMG 5327</name>
    <dbReference type="NCBI Taxonomy" id="707248"/>
    <lineage>
        <taxon>Bacteria</taxon>
        <taxon>Pseudomonadati</taxon>
        <taxon>Pseudomonadota</taxon>
        <taxon>Gammaproteobacteria</taxon>
        <taxon>Pseudomonadales</taxon>
        <taxon>Pseudomonadaceae</taxon>
        <taxon>Pseudomonas</taxon>
    </lineage>
</organism>
<evidence type="ECO:0000256" key="4">
    <source>
        <dbReference type="ARBA" id="ARBA00022500"/>
    </source>
</evidence>
<evidence type="ECO:0000256" key="6">
    <source>
        <dbReference type="ARBA" id="ARBA00022989"/>
    </source>
</evidence>
<evidence type="ECO:0000256" key="7">
    <source>
        <dbReference type="ARBA" id="ARBA00023136"/>
    </source>
</evidence>
<feature type="domain" description="HBM" evidence="15">
    <location>
        <begin position="45"/>
        <end position="283"/>
    </location>
</feature>
<keyword evidence="17" id="KW-1185">Reference proteome</keyword>
<dbReference type="PROSITE" id="PS50111">
    <property type="entry name" value="CHEMOTAXIS_TRANSDUC_2"/>
    <property type="match status" value="1"/>
</dbReference>
<keyword evidence="8 10" id="KW-0807">Transducer</keyword>
<dbReference type="PANTHER" id="PTHR32089">
    <property type="entry name" value="METHYL-ACCEPTING CHEMOTAXIS PROTEIN MCPB"/>
    <property type="match status" value="1"/>
</dbReference>
<dbReference type="Pfam" id="PF00015">
    <property type="entry name" value="MCPsignal"/>
    <property type="match status" value="1"/>
</dbReference>
<evidence type="ECO:0000256" key="8">
    <source>
        <dbReference type="ARBA" id="ARBA00023224"/>
    </source>
</evidence>
<dbReference type="PROSITE" id="PS50885">
    <property type="entry name" value="HAMP"/>
    <property type="match status" value="1"/>
</dbReference>
<dbReference type="InterPro" id="IPR003660">
    <property type="entry name" value="HAMP_dom"/>
</dbReference>
<dbReference type="SMART" id="SM01358">
    <property type="entry name" value="HBM"/>
    <property type="match status" value="1"/>
</dbReference>
<evidence type="ECO:0000256" key="11">
    <source>
        <dbReference type="SAM" id="Coils"/>
    </source>
</evidence>
<dbReference type="Gene3D" id="1.20.1440.210">
    <property type="match status" value="2"/>
</dbReference>
<dbReference type="PANTHER" id="PTHR32089:SF120">
    <property type="entry name" value="METHYL-ACCEPTING CHEMOTAXIS PROTEIN TLPQ"/>
    <property type="match status" value="1"/>
</dbReference>
<evidence type="ECO:0000259" key="15">
    <source>
        <dbReference type="PROSITE" id="PS51753"/>
    </source>
</evidence>
<evidence type="ECO:0000256" key="9">
    <source>
        <dbReference type="ARBA" id="ARBA00029447"/>
    </source>
</evidence>
<reference evidence="16 17" key="1">
    <citation type="submission" date="2018-01" db="EMBL/GenBank/DDBJ databases">
        <title>Draft Genome Sequence of Pseudomonas gingeri NCPPB 3146 (LMG 5327), a White Line Reaction Producer.</title>
        <authorList>
            <person name="Rokni-Zadeh H."/>
            <person name="Bahrami T."/>
            <person name="Zarvandi S."/>
            <person name="Changi-Ashtiani M."/>
            <person name="De Mot R."/>
        </authorList>
    </citation>
    <scope>NUCLEOTIDE SEQUENCE [LARGE SCALE GENOMIC DNA]</scope>
    <source>
        <strain evidence="17">NCPPB 3146 \ LMG 5327</strain>
    </source>
</reference>
<keyword evidence="4" id="KW-0145">Chemotaxis</keyword>
<dbReference type="Pfam" id="PF00672">
    <property type="entry name" value="HAMP"/>
    <property type="match status" value="1"/>
</dbReference>
<evidence type="ECO:0000313" key="17">
    <source>
        <dbReference type="Proteomes" id="UP000236232"/>
    </source>
</evidence>
<evidence type="ECO:0000313" key="16">
    <source>
        <dbReference type="EMBL" id="PNQ93662.1"/>
    </source>
</evidence>
<comment type="similarity">
    <text evidence="9">Belongs to the methyl-accepting chemotaxis (MCP) protein family.</text>
</comment>
<dbReference type="Gene3D" id="1.10.287.950">
    <property type="entry name" value="Methyl-accepting chemotaxis protein"/>
    <property type="match status" value="1"/>
</dbReference>
<evidence type="ECO:0000256" key="2">
    <source>
        <dbReference type="ARBA" id="ARBA00022475"/>
    </source>
</evidence>
<keyword evidence="6 12" id="KW-1133">Transmembrane helix</keyword>
<feature type="transmembrane region" description="Helical" evidence="12">
    <location>
        <begin position="289"/>
        <end position="308"/>
    </location>
</feature>
<sequence length="639" mass="68628">MLAPINRMLENISVRAKLALGFGIVMVLTLLIATTGWLGIKSLSERSDRILDIAKLNDLARDMRNGHLYYSLNPDAERAAAVVKLLDSLDSHLAHSRSVFVSPVSIPYLETAITTVKSYRAHFNDFTQAVQARDATRSVFGGHADDAVAELKKLMEIATSPIGDQAQIDDLVKAQTVVQQARFQLRGYSYSLKAELQQPAKDAIDQAIAYIKTLGTLLPAAEADGVQRLQQAMVDYRATVGLFSDAQTKADSAQVQLNGDIKNLLATTQELSQDQIDQRLDDVLNARNLLGGAVLAALLLGIIAAWVITRLIVSPLMETLRRAERVAGGNLTDDAVVSRRDELGMLQLSMQRMTLNLRELIGGLRDGVVQIASAAEELSAVTEQTRAGVNSQKLETDQVATAMNEMAATVQEVARNAEQASSAAVNATHEAREGDQVLAQAMAQIEKLAGEVNNSTAAMNDLKQESDKIGSVLDVIKSVAQQTNLLALNAAIEAARAGEAGRGFAVVADEVRSLAQRTQTSTEEIEQLITGLQGGTDKVAISLESSRTLTDSSVELTRRAGNSLNGITQSVLAIESMNHQIATAAEQQSAVAEEINRSVINVRDISEQTSAASEETASSSIELARLGNHLQMLVGKFTL</sequence>
<dbReference type="CDD" id="cd11386">
    <property type="entry name" value="MCP_signal"/>
    <property type="match status" value="1"/>
</dbReference>
<keyword evidence="3" id="KW-0488">Methylation</keyword>
<dbReference type="InterPro" id="IPR004089">
    <property type="entry name" value="MCPsignal_dom"/>
</dbReference>
<dbReference type="SMART" id="SM00304">
    <property type="entry name" value="HAMP"/>
    <property type="match status" value="2"/>
</dbReference>
<keyword evidence="11" id="KW-0175">Coiled coil</keyword>
<feature type="transmembrane region" description="Helical" evidence="12">
    <location>
        <begin position="20"/>
        <end position="40"/>
    </location>
</feature>
<comment type="subcellular location">
    <subcellularLocation>
        <location evidence="1">Cell membrane</location>
    </subcellularLocation>
</comment>
<evidence type="ECO:0000259" key="14">
    <source>
        <dbReference type="PROSITE" id="PS50885"/>
    </source>
</evidence>
<dbReference type="InterPro" id="IPR032255">
    <property type="entry name" value="HBM"/>
</dbReference>
<accession>A0ABX4Y9F8</accession>
<protein>
    <submittedName>
        <fullName evidence="16">Methyl-accepting chemotaxis protein</fullName>
    </submittedName>
</protein>
<feature type="domain" description="Methyl-accepting transducer" evidence="13">
    <location>
        <begin position="367"/>
        <end position="603"/>
    </location>
</feature>
<keyword evidence="7 12" id="KW-0472">Membrane</keyword>
<evidence type="ECO:0000256" key="10">
    <source>
        <dbReference type="PROSITE-ProRule" id="PRU00284"/>
    </source>
</evidence>
<evidence type="ECO:0000256" key="1">
    <source>
        <dbReference type="ARBA" id="ARBA00004236"/>
    </source>
</evidence>
<dbReference type="Proteomes" id="UP000236232">
    <property type="component" value="Unassembled WGS sequence"/>
</dbReference>
<feature type="coiled-coil region" evidence="11">
    <location>
        <begin position="438"/>
        <end position="465"/>
    </location>
</feature>
<gene>
    <name evidence="16" type="ORF">CCU68_04935</name>
</gene>
<evidence type="ECO:0000256" key="3">
    <source>
        <dbReference type="ARBA" id="ARBA00022481"/>
    </source>
</evidence>
<evidence type="ECO:0000256" key="12">
    <source>
        <dbReference type="SAM" id="Phobius"/>
    </source>
</evidence>
<feature type="domain" description="HAMP" evidence="14">
    <location>
        <begin position="310"/>
        <end position="362"/>
    </location>
</feature>
<evidence type="ECO:0000259" key="13">
    <source>
        <dbReference type="PROSITE" id="PS50111"/>
    </source>
</evidence>
<keyword evidence="2" id="KW-1003">Cell membrane</keyword>